<evidence type="ECO:0000256" key="1">
    <source>
        <dbReference type="SAM" id="Phobius"/>
    </source>
</evidence>
<evidence type="ECO:0000313" key="3">
    <source>
        <dbReference type="Proteomes" id="UP000640426"/>
    </source>
</evidence>
<name>A0ABS0XTZ0_9SPHN</name>
<dbReference type="RefSeq" id="WP_199041077.1">
    <property type="nucleotide sequence ID" value="NZ_JAELXS010000014.1"/>
</dbReference>
<keyword evidence="1" id="KW-0472">Membrane</keyword>
<evidence type="ECO:0000313" key="2">
    <source>
        <dbReference type="EMBL" id="MBJ6123509.1"/>
    </source>
</evidence>
<comment type="caution">
    <text evidence="2">The sequence shown here is derived from an EMBL/GenBank/DDBJ whole genome shotgun (WGS) entry which is preliminary data.</text>
</comment>
<reference evidence="3" key="1">
    <citation type="submission" date="2020-12" db="EMBL/GenBank/DDBJ databases">
        <title>Hymenobacter sp.</title>
        <authorList>
            <person name="Kim M.K."/>
        </authorList>
    </citation>
    <scope>NUCLEOTIDE SEQUENCE [LARGE SCALE GENOMIC DNA]</scope>
    <source>
        <strain evidence="3">BT553</strain>
    </source>
</reference>
<gene>
    <name evidence="2" type="ORF">JAO74_17120</name>
</gene>
<keyword evidence="1" id="KW-0812">Transmembrane</keyword>
<dbReference type="EMBL" id="JAELXS010000014">
    <property type="protein sequence ID" value="MBJ6123509.1"/>
    <property type="molecule type" value="Genomic_DNA"/>
</dbReference>
<keyword evidence="3" id="KW-1185">Reference proteome</keyword>
<keyword evidence="1" id="KW-1133">Transmembrane helix</keyword>
<proteinExistence type="predicted"/>
<organism evidence="2 3">
    <name type="scientific">Sphingomonas mollis</name>
    <dbReference type="NCBI Taxonomy" id="2795726"/>
    <lineage>
        <taxon>Bacteria</taxon>
        <taxon>Pseudomonadati</taxon>
        <taxon>Pseudomonadota</taxon>
        <taxon>Alphaproteobacteria</taxon>
        <taxon>Sphingomonadales</taxon>
        <taxon>Sphingomonadaceae</taxon>
        <taxon>Sphingomonas</taxon>
    </lineage>
</organism>
<feature type="transmembrane region" description="Helical" evidence="1">
    <location>
        <begin position="12"/>
        <end position="33"/>
    </location>
</feature>
<feature type="transmembrane region" description="Helical" evidence="1">
    <location>
        <begin position="68"/>
        <end position="89"/>
    </location>
</feature>
<accession>A0ABS0XTZ0</accession>
<sequence>MLDFGKARFCAVFQVVPLISCSIFPTMMFEVLAGQWGTNLVWESYFGLGWCLSAFWSEDIMHDQFSTATGLIWGWPALMPLYVTAGWLWKRLSQIGRRVAAKALAVSVLFMVPAKAMPHFDELGIHLPDYSIHLTTSL</sequence>
<dbReference type="Proteomes" id="UP000640426">
    <property type="component" value="Unassembled WGS sequence"/>
</dbReference>
<protein>
    <submittedName>
        <fullName evidence="2">Uncharacterized protein</fullName>
    </submittedName>
</protein>